<keyword evidence="2" id="KW-0378">Hydrolase</keyword>
<accession>A0ABQ2FE27</accession>
<dbReference type="RefSeq" id="WP_268239622.1">
    <property type="nucleotide sequence ID" value="NZ_BMPE01000001.1"/>
</dbReference>
<dbReference type="Pfam" id="PF12867">
    <property type="entry name" value="DinB_2"/>
    <property type="match status" value="1"/>
</dbReference>
<dbReference type="NCBIfam" id="NF009807">
    <property type="entry name" value="PRK13291.1"/>
    <property type="match status" value="1"/>
</dbReference>
<dbReference type="EMBL" id="BMPE01000001">
    <property type="protein sequence ID" value="GGK85544.1"/>
    <property type="molecule type" value="Genomic_DNA"/>
</dbReference>
<dbReference type="GO" id="GO:0016787">
    <property type="term" value="F:hydrolase activity"/>
    <property type="evidence" value="ECO:0007669"/>
    <property type="project" value="UniProtKB-KW"/>
</dbReference>
<comment type="caution">
    <text evidence="2">The sequence shown here is derived from an EMBL/GenBank/DDBJ whole genome shotgun (WGS) entry which is preliminary data.</text>
</comment>
<gene>
    <name evidence="2" type="ORF">GCM10010844_00050</name>
</gene>
<feature type="domain" description="DinB-like" evidence="1">
    <location>
        <begin position="38"/>
        <end position="172"/>
    </location>
</feature>
<proteinExistence type="predicted"/>
<sequence>MTGDAAGDPRYPVGPMPTPLTLTPTERVEALGQVFALPADLFEAVQGLSEAQLATPYREGGWTVRQVVHHVAESHMNAFIRLKLALTENNPVIKPYEEDRWATLPDHELVPEVSLNLIDALHSRLGMLFASLDPQGDDWARPWTHPAQGRTYTVDTLLAMYAWHGRHHVAHITGLRDRMGW</sequence>
<dbReference type="InterPro" id="IPR034660">
    <property type="entry name" value="DinB/YfiT-like"/>
</dbReference>
<evidence type="ECO:0000313" key="2">
    <source>
        <dbReference type="EMBL" id="GGK85544.1"/>
    </source>
</evidence>
<evidence type="ECO:0000259" key="1">
    <source>
        <dbReference type="Pfam" id="PF12867"/>
    </source>
</evidence>
<keyword evidence="3" id="KW-1185">Reference proteome</keyword>
<dbReference type="InterPro" id="IPR024775">
    <property type="entry name" value="DinB-like"/>
</dbReference>
<reference evidence="3" key="1">
    <citation type="journal article" date="2019" name="Int. J. Syst. Evol. Microbiol.">
        <title>The Global Catalogue of Microorganisms (GCM) 10K type strain sequencing project: providing services to taxonomists for standard genome sequencing and annotation.</title>
        <authorList>
            <consortium name="The Broad Institute Genomics Platform"/>
            <consortium name="The Broad Institute Genome Sequencing Center for Infectious Disease"/>
            <person name="Wu L."/>
            <person name="Ma J."/>
        </authorList>
    </citation>
    <scope>NUCLEOTIDE SEQUENCE [LARGE SCALE GENOMIC DNA]</scope>
    <source>
        <strain evidence="3">JCM 19173</strain>
    </source>
</reference>
<protein>
    <submittedName>
        <fullName evidence="2">Metal-dependent hydrolase</fullName>
    </submittedName>
</protein>
<evidence type="ECO:0000313" key="3">
    <source>
        <dbReference type="Proteomes" id="UP000604341"/>
    </source>
</evidence>
<dbReference type="SUPFAM" id="SSF109854">
    <property type="entry name" value="DinB/YfiT-like putative metalloenzymes"/>
    <property type="match status" value="1"/>
</dbReference>
<dbReference type="Proteomes" id="UP000604341">
    <property type="component" value="Unassembled WGS sequence"/>
</dbReference>
<name>A0ABQ2FE27_9DEIO</name>
<organism evidence="2 3">
    <name type="scientific">Deinococcus radiotolerans</name>
    <dbReference type="NCBI Taxonomy" id="1309407"/>
    <lineage>
        <taxon>Bacteria</taxon>
        <taxon>Thermotogati</taxon>
        <taxon>Deinococcota</taxon>
        <taxon>Deinococci</taxon>
        <taxon>Deinococcales</taxon>
        <taxon>Deinococcaceae</taxon>
        <taxon>Deinococcus</taxon>
    </lineage>
</organism>
<dbReference type="Gene3D" id="1.20.120.450">
    <property type="entry name" value="dinb family like domain"/>
    <property type="match status" value="1"/>
</dbReference>